<reference evidence="2 3" key="1">
    <citation type="submission" date="2018-05" db="EMBL/GenBank/DDBJ databases">
        <title>Complete Genome Sequences of Extremely Thermoacidophilic, Metal-Mobilizing Type-Strain Members of the Archaeal Family Sulfolobaceae: Acidianus brierleyi DSM-1651T, Acidianus sulfidivorans DSM-18786T, Metallosphaera hakonensis DSM-7519T, and Metallosphaera prunae DSM-10039T.</title>
        <authorList>
            <person name="Counts J.A."/>
            <person name="Kelly R.M."/>
        </authorList>
    </citation>
    <scope>NUCLEOTIDE SEQUENCE [LARGE SCALE GENOMIC DNA]</scope>
    <source>
        <strain evidence="2 3">DSM 1651</strain>
    </source>
</reference>
<feature type="transmembrane region" description="Helical" evidence="1">
    <location>
        <begin position="12"/>
        <end position="35"/>
    </location>
</feature>
<protein>
    <submittedName>
        <fullName evidence="2">Uncharacterized protein</fullName>
    </submittedName>
</protein>
<accession>A0A2U9IB41</accession>
<keyword evidence="1" id="KW-1133">Transmembrane helix</keyword>
<dbReference type="Proteomes" id="UP000248044">
    <property type="component" value="Chromosome"/>
</dbReference>
<dbReference type="KEGG" id="abri:DFR85_00010"/>
<gene>
    <name evidence="2" type="ORF">DFR85_00010</name>
</gene>
<dbReference type="RefSeq" id="WP_110269117.1">
    <property type="nucleotide sequence ID" value="NZ_CP029289.2"/>
</dbReference>
<dbReference type="GeneID" id="36830492"/>
<organism evidence="2 3">
    <name type="scientific">Acidianus brierleyi</name>
    <dbReference type="NCBI Taxonomy" id="41673"/>
    <lineage>
        <taxon>Archaea</taxon>
        <taxon>Thermoproteota</taxon>
        <taxon>Thermoprotei</taxon>
        <taxon>Sulfolobales</taxon>
        <taxon>Sulfolobaceae</taxon>
        <taxon>Acidianus</taxon>
    </lineage>
</organism>
<evidence type="ECO:0000256" key="1">
    <source>
        <dbReference type="SAM" id="Phobius"/>
    </source>
</evidence>
<dbReference type="AlphaFoldDB" id="A0A2U9IB41"/>
<proteinExistence type="predicted"/>
<dbReference type="EMBL" id="CP029289">
    <property type="protein sequence ID" value="AWR93232.1"/>
    <property type="molecule type" value="Genomic_DNA"/>
</dbReference>
<evidence type="ECO:0000313" key="3">
    <source>
        <dbReference type="Proteomes" id="UP000248044"/>
    </source>
</evidence>
<keyword evidence="1" id="KW-0472">Membrane</keyword>
<evidence type="ECO:0000313" key="2">
    <source>
        <dbReference type="EMBL" id="AWR93232.1"/>
    </source>
</evidence>
<feature type="transmembrane region" description="Helical" evidence="1">
    <location>
        <begin position="47"/>
        <end position="69"/>
    </location>
</feature>
<feature type="transmembrane region" description="Helical" evidence="1">
    <location>
        <begin position="109"/>
        <end position="131"/>
    </location>
</feature>
<keyword evidence="1" id="KW-0812">Transmembrane</keyword>
<dbReference type="OrthoDB" id="36910at2157"/>
<sequence length="133" mass="14222">MNMTEERLGRNTPVLIASSVETILLMGAFLAGTTAMLNDQFPLTATWMAALLSAHLSLALLSGLGAVLLFTLSYLSDRKDLFYLGLLTVVFVGLAAAGGLAFYATYNYAFSYLMALSFIIAIITSTGCLVYSL</sequence>
<name>A0A2U9IB41_9CREN</name>
<feature type="transmembrane region" description="Helical" evidence="1">
    <location>
        <begin position="81"/>
        <end position="103"/>
    </location>
</feature>
<keyword evidence="3" id="KW-1185">Reference proteome</keyword>